<dbReference type="Pfam" id="PF04191">
    <property type="entry name" value="PEMT"/>
    <property type="match status" value="1"/>
</dbReference>
<keyword evidence="3 5" id="KW-1133">Transmembrane helix</keyword>
<name>A0A644ZDB5_9ZZZZ</name>
<comment type="caution">
    <text evidence="6">The sequence shown here is derived from an EMBL/GenBank/DDBJ whole genome shotgun (WGS) entry which is preliminary data.</text>
</comment>
<protein>
    <recommendedName>
        <fullName evidence="7">Steroid 5-alpha reductase C-terminal domain-containing protein</fullName>
    </recommendedName>
</protein>
<dbReference type="PANTHER" id="PTHR12714">
    <property type="entry name" value="PROTEIN-S ISOPRENYLCYSTEINE O-METHYLTRANSFERASE"/>
    <property type="match status" value="1"/>
</dbReference>
<dbReference type="Gene3D" id="1.20.120.1630">
    <property type="match status" value="1"/>
</dbReference>
<evidence type="ECO:0000256" key="1">
    <source>
        <dbReference type="ARBA" id="ARBA00004127"/>
    </source>
</evidence>
<feature type="transmembrane region" description="Helical" evidence="5">
    <location>
        <begin position="46"/>
        <end position="77"/>
    </location>
</feature>
<evidence type="ECO:0008006" key="7">
    <source>
        <dbReference type="Google" id="ProtNLM"/>
    </source>
</evidence>
<comment type="subcellular location">
    <subcellularLocation>
        <location evidence="1">Endomembrane system</location>
        <topology evidence="1">Multi-pass membrane protein</topology>
    </subcellularLocation>
</comment>
<organism evidence="6">
    <name type="scientific">bioreactor metagenome</name>
    <dbReference type="NCBI Taxonomy" id="1076179"/>
    <lineage>
        <taxon>unclassified sequences</taxon>
        <taxon>metagenomes</taxon>
        <taxon>ecological metagenomes</taxon>
    </lineage>
</organism>
<evidence type="ECO:0000256" key="3">
    <source>
        <dbReference type="ARBA" id="ARBA00022989"/>
    </source>
</evidence>
<keyword evidence="4 5" id="KW-0472">Membrane</keyword>
<dbReference type="GO" id="GO:0016740">
    <property type="term" value="F:transferase activity"/>
    <property type="evidence" value="ECO:0007669"/>
    <property type="project" value="UniProtKB-ARBA"/>
</dbReference>
<sequence length="117" mass="13593">MYVMGTALLASGVWLCLGALKTGRLIKHIKERKLITTGVYAWVRNPLYTGITFIVTGFIFFENNLFLLTLIIFFWGIMTLSVKSEERSLEKIFGEEYRSYKLKVNRCIPFFPKNRSL</sequence>
<gene>
    <name evidence="6" type="ORF">SDC9_85369</name>
</gene>
<dbReference type="AlphaFoldDB" id="A0A644ZDB5"/>
<dbReference type="InterPro" id="IPR007318">
    <property type="entry name" value="Phopholipid_MeTrfase"/>
</dbReference>
<evidence type="ECO:0000256" key="2">
    <source>
        <dbReference type="ARBA" id="ARBA00022692"/>
    </source>
</evidence>
<dbReference type="EMBL" id="VSSQ01008390">
    <property type="protein sequence ID" value="MPM38739.1"/>
    <property type="molecule type" value="Genomic_DNA"/>
</dbReference>
<evidence type="ECO:0000256" key="4">
    <source>
        <dbReference type="ARBA" id="ARBA00023136"/>
    </source>
</evidence>
<dbReference type="PANTHER" id="PTHR12714:SF9">
    <property type="entry name" value="PROTEIN-S-ISOPRENYLCYSTEINE O-METHYLTRANSFERASE"/>
    <property type="match status" value="1"/>
</dbReference>
<accession>A0A644ZDB5</accession>
<keyword evidence="2 5" id="KW-0812">Transmembrane</keyword>
<evidence type="ECO:0000256" key="5">
    <source>
        <dbReference type="SAM" id="Phobius"/>
    </source>
</evidence>
<reference evidence="6" key="1">
    <citation type="submission" date="2019-08" db="EMBL/GenBank/DDBJ databases">
        <authorList>
            <person name="Kucharzyk K."/>
            <person name="Murdoch R.W."/>
            <person name="Higgins S."/>
            <person name="Loffler F."/>
        </authorList>
    </citation>
    <scope>NUCLEOTIDE SEQUENCE</scope>
</reference>
<dbReference type="GO" id="GO:0012505">
    <property type="term" value="C:endomembrane system"/>
    <property type="evidence" value="ECO:0007669"/>
    <property type="project" value="UniProtKB-SubCell"/>
</dbReference>
<evidence type="ECO:0000313" key="6">
    <source>
        <dbReference type="EMBL" id="MPM38739.1"/>
    </source>
</evidence>
<proteinExistence type="predicted"/>